<dbReference type="InterPro" id="IPR010071">
    <property type="entry name" value="AA_adenyl_dom"/>
</dbReference>
<dbReference type="InterPro" id="IPR006162">
    <property type="entry name" value="Ppantetheine_attach_site"/>
</dbReference>
<name>A0ABX1UNV0_9SPHN</name>
<dbReference type="InterPro" id="IPR025110">
    <property type="entry name" value="AMP-bd_C"/>
</dbReference>
<dbReference type="InterPro" id="IPR009081">
    <property type="entry name" value="PP-bd_ACP"/>
</dbReference>
<dbReference type="PROSITE" id="PS00012">
    <property type="entry name" value="PHOSPHOPANTETHEINE"/>
    <property type="match status" value="1"/>
</dbReference>
<keyword evidence="2" id="KW-0597">Phosphoprotein</keyword>
<dbReference type="Proteomes" id="UP000557656">
    <property type="component" value="Unassembled WGS sequence"/>
</dbReference>
<reference evidence="5 6" key="1">
    <citation type="submission" date="2020-05" db="EMBL/GenBank/DDBJ databases">
        <title>Draft Genome Sequences of Sphingomonas sp. Isolated from the International Space Station.</title>
        <authorList>
            <person name="Bijlani S."/>
            <person name="Singh N.K."/>
            <person name="Mason C.E."/>
            <person name="Wang C.C."/>
            <person name="Venkateswaran K."/>
        </authorList>
    </citation>
    <scope>NUCLEOTIDE SEQUENCE [LARGE SCALE GENOMIC DNA]</scope>
    <source>
        <strain evidence="5 6">IIF7SW-B5</strain>
    </source>
</reference>
<dbReference type="Pfam" id="PF13193">
    <property type="entry name" value="AMP-binding_C"/>
    <property type="match status" value="1"/>
</dbReference>
<gene>
    <name evidence="5" type="ORF">HKX05_16335</name>
</gene>
<evidence type="ECO:0000313" key="6">
    <source>
        <dbReference type="Proteomes" id="UP000557656"/>
    </source>
</evidence>
<feature type="region of interest" description="Disordered" evidence="3">
    <location>
        <begin position="514"/>
        <end position="542"/>
    </location>
</feature>
<evidence type="ECO:0000256" key="1">
    <source>
        <dbReference type="ARBA" id="ARBA00022450"/>
    </source>
</evidence>
<dbReference type="NCBIfam" id="TIGR01733">
    <property type="entry name" value="AA-adenyl-dom"/>
    <property type="match status" value="1"/>
</dbReference>
<sequence>MNKLGVIAHPAKAAPTPLRNVAPDWSRIDHAFAGIAAASPDAIAVSCGDQTMTYGALDELGNRIAHALRVAGITAGERVALLIERSPELVAVILGILKAGCAYVPLEPDSPGERTAYTMIDSGARIAVVQRAAGTTNPSLPVLPLTTLLKMAAGQDGRSPPAGEAASDEAYVIYTSGSTGRPKGVRIRHASVLALVLGTRVDFGMGPADVWTLFHSIAFDFSVWEIWGCLLTGGRLVVIPYWVTRSPEDFRSLVGREGVTVLNLTPSAFAQFRDADRSATGSLALRLLILGGESLDCRALAEWFDRHDADRCRLVNMYGITETTVHVTAETITRDHIREGSQSVGRPLPGWQVHVLDGDGMPQPIGMAGEIYVGGVGLAIGYVGRDDLTLERFAVNAVTGERLYRSGDRGRLLVTGELEHLGRIDNQVKIRGFRIEPGEIRAVLSDHPAVSAAAVVVRRRRPDDAASTRIDAYVTLSGGTVEQVRAYAALWLPKHMLPDTLTCIARLPLTRNGKLDTDSLPEPDDGGQAAAPAHTDTADGTSDPALEAALARIWASVIGRPVGMHDNFFDLGGNSIEAARIVAAIREEKLGTLPVRELYIRRTVRNVAAFLTAVPPSAEPGPCG</sequence>
<dbReference type="SUPFAM" id="SSF47336">
    <property type="entry name" value="ACP-like"/>
    <property type="match status" value="1"/>
</dbReference>
<dbReference type="Gene3D" id="1.10.1200.10">
    <property type="entry name" value="ACP-like"/>
    <property type="match status" value="1"/>
</dbReference>
<evidence type="ECO:0000259" key="4">
    <source>
        <dbReference type="PROSITE" id="PS50075"/>
    </source>
</evidence>
<feature type="domain" description="Carrier" evidence="4">
    <location>
        <begin position="541"/>
        <end position="615"/>
    </location>
</feature>
<dbReference type="RefSeq" id="WP_170171193.1">
    <property type="nucleotide sequence ID" value="NZ_JABEOV010000024.1"/>
</dbReference>
<proteinExistence type="predicted"/>
<comment type="caution">
    <text evidence="5">The sequence shown here is derived from an EMBL/GenBank/DDBJ whole genome shotgun (WGS) entry which is preliminary data.</text>
</comment>
<protein>
    <submittedName>
        <fullName evidence="5">Non-ribosomal peptide synthetase</fullName>
    </submittedName>
</protein>
<dbReference type="Gene3D" id="3.40.50.12780">
    <property type="entry name" value="N-terminal domain of ligase-like"/>
    <property type="match status" value="1"/>
</dbReference>
<keyword evidence="1" id="KW-0596">Phosphopantetheine</keyword>
<dbReference type="Pfam" id="PF00550">
    <property type="entry name" value="PP-binding"/>
    <property type="match status" value="1"/>
</dbReference>
<evidence type="ECO:0000313" key="5">
    <source>
        <dbReference type="EMBL" id="NNG54919.1"/>
    </source>
</evidence>
<keyword evidence="6" id="KW-1185">Reference proteome</keyword>
<dbReference type="EMBL" id="JABEOV010000024">
    <property type="protein sequence ID" value="NNG54919.1"/>
    <property type="molecule type" value="Genomic_DNA"/>
</dbReference>
<dbReference type="InterPro" id="IPR045851">
    <property type="entry name" value="AMP-bd_C_sf"/>
</dbReference>
<dbReference type="SUPFAM" id="SSF56801">
    <property type="entry name" value="Acetyl-CoA synthetase-like"/>
    <property type="match status" value="1"/>
</dbReference>
<dbReference type="InterPro" id="IPR020845">
    <property type="entry name" value="AMP-binding_CS"/>
</dbReference>
<dbReference type="Gene3D" id="3.30.300.30">
    <property type="match status" value="1"/>
</dbReference>
<dbReference type="PROSITE" id="PS00455">
    <property type="entry name" value="AMP_BINDING"/>
    <property type="match status" value="1"/>
</dbReference>
<dbReference type="InterPro" id="IPR036736">
    <property type="entry name" value="ACP-like_sf"/>
</dbReference>
<organism evidence="5 6">
    <name type="scientific">Sphingomonas sanguinis</name>
    <dbReference type="NCBI Taxonomy" id="33051"/>
    <lineage>
        <taxon>Bacteria</taxon>
        <taxon>Pseudomonadati</taxon>
        <taxon>Pseudomonadota</taxon>
        <taxon>Alphaproteobacteria</taxon>
        <taxon>Sphingomonadales</taxon>
        <taxon>Sphingomonadaceae</taxon>
        <taxon>Sphingomonas</taxon>
    </lineage>
</organism>
<dbReference type="InterPro" id="IPR042099">
    <property type="entry name" value="ANL_N_sf"/>
</dbReference>
<evidence type="ECO:0000256" key="3">
    <source>
        <dbReference type="SAM" id="MobiDB-lite"/>
    </source>
</evidence>
<dbReference type="InterPro" id="IPR000873">
    <property type="entry name" value="AMP-dep_synth/lig_dom"/>
</dbReference>
<dbReference type="Pfam" id="PF00501">
    <property type="entry name" value="AMP-binding"/>
    <property type="match status" value="1"/>
</dbReference>
<dbReference type="PANTHER" id="PTHR45527">
    <property type="entry name" value="NONRIBOSOMAL PEPTIDE SYNTHETASE"/>
    <property type="match status" value="1"/>
</dbReference>
<accession>A0ABX1UNV0</accession>
<evidence type="ECO:0000256" key="2">
    <source>
        <dbReference type="ARBA" id="ARBA00022553"/>
    </source>
</evidence>
<dbReference type="PANTHER" id="PTHR45527:SF14">
    <property type="entry name" value="PLIPASTATIN SYNTHASE SUBUNIT B"/>
    <property type="match status" value="1"/>
</dbReference>
<dbReference type="PROSITE" id="PS50075">
    <property type="entry name" value="CARRIER"/>
    <property type="match status" value="1"/>
</dbReference>